<proteinExistence type="predicted"/>
<dbReference type="EMBL" id="CP104562">
    <property type="protein sequence ID" value="UXH76056.1"/>
    <property type="molecule type" value="Genomic_DNA"/>
</dbReference>
<evidence type="ECO:0000313" key="2">
    <source>
        <dbReference type="Proteomes" id="UP001064933"/>
    </source>
</evidence>
<dbReference type="RefSeq" id="WP_261755786.1">
    <property type="nucleotide sequence ID" value="NZ_CP104562.2"/>
</dbReference>
<organism evidence="1 2">
    <name type="scientific">Roseateles amylovorans</name>
    <dbReference type="NCBI Taxonomy" id="2978473"/>
    <lineage>
        <taxon>Bacteria</taxon>
        <taxon>Pseudomonadati</taxon>
        <taxon>Pseudomonadota</taxon>
        <taxon>Betaproteobacteria</taxon>
        <taxon>Burkholderiales</taxon>
        <taxon>Sphaerotilaceae</taxon>
        <taxon>Roseateles</taxon>
    </lineage>
</organism>
<gene>
    <name evidence="1" type="ORF">N4261_13320</name>
</gene>
<reference evidence="1" key="1">
    <citation type="submission" date="2022-10" db="EMBL/GenBank/DDBJ databases">
        <title>Characterization and whole genome sequencing of a new Roseateles species, isolated from fresh water.</title>
        <authorList>
            <person name="Guliayeva D.Y."/>
            <person name="Akhremchuk A.E."/>
            <person name="Sikolenko M.A."/>
            <person name="Valentovich L.N."/>
            <person name="Sidarenka A.V."/>
        </authorList>
    </citation>
    <scope>NUCLEOTIDE SEQUENCE</scope>
    <source>
        <strain evidence="1">BIM B-1768</strain>
    </source>
</reference>
<sequence length="160" mass="17369">MMALAVVGIAASFAVTLGATAERRDAERHLLFVGGEFERALVAYSASARRGPRELTELLRDPRFPGVRRHLRQIYADPLTGSTTWGLVRDREGFIIAVYSLARGTPIRRTGFEPGQETFADADDYAGWRFGLPIAKAVLVRPGSVTAASSPASGGWPRQP</sequence>
<dbReference type="Proteomes" id="UP001064933">
    <property type="component" value="Chromosome"/>
</dbReference>
<protein>
    <submittedName>
        <fullName evidence="1">Type II secretion system protein</fullName>
    </submittedName>
</protein>
<keyword evidence="2" id="KW-1185">Reference proteome</keyword>
<name>A0ABY6AW78_9BURK</name>
<evidence type="ECO:0000313" key="1">
    <source>
        <dbReference type="EMBL" id="UXH76056.1"/>
    </source>
</evidence>
<accession>A0ABY6AW78</accession>